<dbReference type="GO" id="GO:0003899">
    <property type="term" value="F:DNA-directed RNA polymerase activity"/>
    <property type="evidence" value="ECO:0007669"/>
    <property type="project" value="UniProtKB-EC"/>
</dbReference>
<dbReference type="EC" id="2.7.7.6" evidence="3"/>
<dbReference type="GO" id="GO:0031981">
    <property type="term" value="C:nuclear lumen"/>
    <property type="evidence" value="ECO:0007669"/>
    <property type="project" value="UniProtKB-ARBA"/>
</dbReference>
<dbReference type="InterPro" id="IPR007066">
    <property type="entry name" value="RNA_pol_Rpb1_3"/>
</dbReference>
<dbReference type="InterPro" id="IPR042102">
    <property type="entry name" value="RNA_pol_Rpb1_3_sf"/>
</dbReference>
<dbReference type="InterPro" id="IPR000722">
    <property type="entry name" value="RNA_pol_asu"/>
</dbReference>
<accession>A0A2G9UVX0</accession>
<evidence type="ECO:0000256" key="4">
    <source>
        <dbReference type="ARBA" id="ARBA00022478"/>
    </source>
</evidence>
<keyword evidence="9" id="KW-0804">Transcription</keyword>
<evidence type="ECO:0000256" key="3">
    <source>
        <dbReference type="ARBA" id="ARBA00012418"/>
    </source>
</evidence>
<keyword evidence="5" id="KW-0808">Transferase</keyword>
<keyword evidence="7" id="KW-0479">Metal-binding</keyword>
<keyword evidence="6" id="KW-0548">Nucleotidyltransferase</keyword>
<evidence type="ECO:0000256" key="1">
    <source>
        <dbReference type="ARBA" id="ARBA00004123"/>
    </source>
</evidence>
<dbReference type="GO" id="GO:0046872">
    <property type="term" value="F:metal ion binding"/>
    <property type="evidence" value="ECO:0007669"/>
    <property type="project" value="UniProtKB-KW"/>
</dbReference>
<dbReference type="Gene3D" id="2.40.40.20">
    <property type="match status" value="1"/>
</dbReference>
<dbReference type="InterPro" id="IPR015700">
    <property type="entry name" value="RPC1"/>
</dbReference>
<reference evidence="12 13" key="1">
    <citation type="submission" date="2015-09" db="EMBL/GenBank/DDBJ databases">
        <title>Draft genome of the parasitic nematode Teladorsagia circumcincta isolate WARC Sus (inbred).</title>
        <authorList>
            <person name="Mitreva M."/>
        </authorList>
    </citation>
    <scope>NUCLEOTIDE SEQUENCE [LARGE SCALE GENOMIC DNA]</scope>
    <source>
        <strain evidence="12 13">S</strain>
    </source>
</reference>
<dbReference type="AlphaFoldDB" id="A0A2G9UVX0"/>
<comment type="subcellular location">
    <subcellularLocation>
        <location evidence="1">Nucleus</location>
    </subcellularLocation>
</comment>
<dbReference type="FunFam" id="2.40.40.20:FF:000019">
    <property type="entry name" value="DNA-directed RNA polymerase II subunit RPB1"/>
    <property type="match status" value="1"/>
</dbReference>
<dbReference type="Gene3D" id="3.30.1490.180">
    <property type="entry name" value="RNA polymerase ii"/>
    <property type="match status" value="1"/>
</dbReference>
<dbReference type="EMBL" id="KZ345284">
    <property type="protein sequence ID" value="PIO74401.1"/>
    <property type="molecule type" value="Genomic_DNA"/>
</dbReference>
<keyword evidence="10" id="KW-0539">Nucleus</keyword>
<evidence type="ECO:0000256" key="10">
    <source>
        <dbReference type="ARBA" id="ARBA00023242"/>
    </source>
</evidence>
<dbReference type="InterPro" id="IPR006592">
    <property type="entry name" value="RNA_pol_N"/>
</dbReference>
<dbReference type="PANTHER" id="PTHR48446">
    <property type="entry name" value="DNA-DIRECTED RNA POLYMERASE SUBUNIT BETA' N-TERMINAL SECTION"/>
    <property type="match status" value="1"/>
</dbReference>
<evidence type="ECO:0000256" key="5">
    <source>
        <dbReference type="ARBA" id="ARBA00022679"/>
    </source>
</evidence>
<evidence type="ECO:0000313" key="13">
    <source>
        <dbReference type="Proteomes" id="UP000230423"/>
    </source>
</evidence>
<dbReference type="OrthoDB" id="270392at2759"/>
<feature type="domain" description="RNA polymerase N-terminal" evidence="11">
    <location>
        <begin position="68"/>
        <end position="304"/>
    </location>
</feature>
<dbReference type="Proteomes" id="UP000230423">
    <property type="component" value="Unassembled WGS sequence"/>
</dbReference>
<keyword evidence="4" id="KW-0240">DNA-directed RNA polymerase</keyword>
<evidence type="ECO:0000256" key="9">
    <source>
        <dbReference type="ARBA" id="ARBA00023163"/>
    </source>
</evidence>
<dbReference type="GO" id="GO:0003677">
    <property type="term" value="F:DNA binding"/>
    <property type="evidence" value="ECO:0007669"/>
    <property type="project" value="InterPro"/>
</dbReference>
<comment type="similarity">
    <text evidence="2">Belongs to the RNA polymerase beta' chain family.</text>
</comment>
<keyword evidence="13" id="KW-1185">Reference proteome</keyword>
<dbReference type="Gene3D" id="1.10.274.100">
    <property type="entry name" value="RNA polymerase Rpb1, domain 3"/>
    <property type="match status" value="2"/>
</dbReference>
<dbReference type="SUPFAM" id="SSF64484">
    <property type="entry name" value="beta and beta-prime subunits of DNA dependent RNA-polymerase"/>
    <property type="match status" value="1"/>
</dbReference>
<dbReference type="PANTHER" id="PTHR48446:SF1">
    <property type="entry name" value="DNA-DIRECTED RNA POLYMERASE SUBUNIT BETA' N-TERMINAL SECTION"/>
    <property type="match status" value="1"/>
</dbReference>
<evidence type="ECO:0000259" key="11">
    <source>
        <dbReference type="SMART" id="SM00663"/>
    </source>
</evidence>
<keyword evidence="8" id="KW-0862">Zinc</keyword>
<gene>
    <name evidence="12" type="ORF">TELCIR_03586</name>
</gene>
<dbReference type="GO" id="GO:0006351">
    <property type="term" value="P:DNA-templated transcription"/>
    <property type="evidence" value="ECO:0007669"/>
    <property type="project" value="InterPro"/>
</dbReference>
<evidence type="ECO:0000256" key="6">
    <source>
        <dbReference type="ARBA" id="ARBA00022695"/>
    </source>
</evidence>
<sequence length="409" mass="45876">MTVPSANTPFQMSEYSAVMEANPSIRDFLHGTKFTLLNPLRVQKLFDNVRKEDIPILMLRSVEAKHPNDLLLTRIPVPPASVRPSVLSETGTGSTEDDLTTKLAEIILINNVLQKHKEGGAPVKTVMETWDHLQIQVALYFNGELSGLPPELRRNKKLIISGPDTHPGANYIVDRVSGGRRLLKYSDREICAKNLRVGDIVERHLDNDDIVLFNRQPSLHKVSIMCHRVRVMPGRTFRFNECVCTPYNADFDGDEMNLHVPQTEEARAEASLLMDVKSNLVTPRSGEPLVAAIQDFITGAYLMTHKDTFFDQSEDSFVLFRNGELLSGVLDKSLLGTGSRTSIFFILLRDFGEGAAVDALLMGSLKNNGKITFSKLNYPIFMANHYRQCAFYSLVLCDKRDVASTVEKY</sequence>
<dbReference type="Pfam" id="PF04983">
    <property type="entry name" value="RNA_pol_Rpb1_3"/>
    <property type="match status" value="1"/>
</dbReference>
<evidence type="ECO:0000313" key="12">
    <source>
        <dbReference type="EMBL" id="PIO74401.1"/>
    </source>
</evidence>
<protein>
    <recommendedName>
        <fullName evidence="3">DNA-directed RNA polymerase</fullName>
        <ecNumber evidence="3">2.7.7.6</ecNumber>
    </recommendedName>
</protein>
<dbReference type="Pfam" id="PF00623">
    <property type="entry name" value="RNA_pol_Rpb1_2"/>
    <property type="match status" value="1"/>
</dbReference>
<organism evidence="12 13">
    <name type="scientific">Teladorsagia circumcincta</name>
    <name type="common">Brown stomach worm</name>
    <name type="synonym">Ostertagia circumcincta</name>
    <dbReference type="NCBI Taxonomy" id="45464"/>
    <lineage>
        <taxon>Eukaryota</taxon>
        <taxon>Metazoa</taxon>
        <taxon>Ecdysozoa</taxon>
        <taxon>Nematoda</taxon>
        <taxon>Chromadorea</taxon>
        <taxon>Rhabditida</taxon>
        <taxon>Rhabditina</taxon>
        <taxon>Rhabditomorpha</taxon>
        <taxon>Strongyloidea</taxon>
        <taxon>Trichostrongylidae</taxon>
        <taxon>Teladorsagia</taxon>
    </lineage>
</organism>
<name>A0A2G9UVX0_TELCI</name>
<evidence type="ECO:0000256" key="7">
    <source>
        <dbReference type="ARBA" id="ARBA00022723"/>
    </source>
</evidence>
<dbReference type="GO" id="GO:0000428">
    <property type="term" value="C:DNA-directed RNA polymerase complex"/>
    <property type="evidence" value="ECO:0007669"/>
    <property type="project" value="UniProtKB-KW"/>
</dbReference>
<proteinExistence type="inferred from homology"/>
<evidence type="ECO:0000256" key="8">
    <source>
        <dbReference type="ARBA" id="ARBA00022833"/>
    </source>
</evidence>
<evidence type="ECO:0000256" key="2">
    <source>
        <dbReference type="ARBA" id="ARBA00006460"/>
    </source>
</evidence>
<dbReference type="SMART" id="SM00663">
    <property type="entry name" value="RPOLA_N"/>
    <property type="match status" value="1"/>
</dbReference>